<evidence type="ECO:0000256" key="5">
    <source>
        <dbReference type="PIRSR" id="PIRSR610347-3"/>
    </source>
</evidence>
<dbReference type="Pfam" id="PF08797">
    <property type="entry name" value="HIRAN"/>
    <property type="match status" value="1"/>
</dbReference>
<feature type="domain" description="FHA" evidence="6">
    <location>
        <begin position="67"/>
        <end position="132"/>
    </location>
</feature>
<dbReference type="GO" id="GO:0008081">
    <property type="term" value="F:phosphoric diester hydrolase activity"/>
    <property type="evidence" value="ECO:0007669"/>
    <property type="project" value="InterPro"/>
</dbReference>
<evidence type="ECO:0000313" key="7">
    <source>
        <dbReference type="EMBL" id="PSR89388.1"/>
    </source>
</evidence>
<dbReference type="OMA" id="WTTNHEL"/>
<dbReference type="STRING" id="1590841.A0A2R6PDC4"/>
<evidence type="ECO:0000256" key="2">
    <source>
        <dbReference type="ARBA" id="ARBA00022801"/>
    </source>
</evidence>
<evidence type="ECO:0000256" key="4">
    <source>
        <dbReference type="PIRSR" id="PIRSR610347-2"/>
    </source>
</evidence>
<dbReference type="OrthoDB" id="47785at2759"/>
<evidence type="ECO:0000256" key="1">
    <source>
        <dbReference type="ARBA" id="ARBA00022723"/>
    </source>
</evidence>
<dbReference type="FunCoup" id="A0A2R6PDC4">
    <property type="interactions" value="53"/>
</dbReference>
<feature type="active site" description="Proton donor/acceptor" evidence="3">
    <location>
        <position position="916"/>
    </location>
</feature>
<dbReference type="CDD" id="cd09123">
    <property type="entry name" value="PLDc_Tdp1_2"/>
    <property type="match status" value="1"/>
</dbReference>
<feature type="site" description="Interaction with DNA" evidence="5">
    <location>
        <position position="945"/>
    </location>
</feature>
<keyword evidence="8" id="KW-1185">Reference proteome</keyword>
<feature type="binding site" evidence="4">
    <location>
        <position position="488"/>
    </location>
    <ligand>
        <name>substrate</name>
    </ligand>
</feature>
<dbReference type="Pfam" id="PF00498">
    <property type="entry name" value="FHA"/>
    <property type="match status" value="1"/>
</dbReference>
<dbReference type="SMART" id="SM00240">
    <property type="entry name" value="FHA"/>
    <property type="match status" value="1"/>
</dbReference>
<dbReference type="Pfam" id="PF06087">
    <property type="entry name" value="Tyr-DNA_phospho"/>
    <property type="match status" value="2"/>
</dbReference>
<dbReference type="GO" id="GO:0006281">
    <property type="term" value="P:DNA repair"/>
    <property type="evidence" value="ECO:0007669"/>
    <property type="project" value="InterPro"/>
</dbReference>
<dbReference type="GO" id="GO:0008270">
    <property type="term" value="F:zinc ion binding"/>
    <property type="evidence" value="ECO:0007669"/>
    <property type="project" value="InterPro"/>
</dbReference>
<organism evidence="7 8">
    <name type="scientific">Actinidia chinensis var. chinensis</name>
    <name type="common">Chinese soft-hair kiwi</name>
    <dbReference type="NCBI Taxonomy" id="1590841"/>
    <lineage>
        <taxon>Eukaryota</taxon>
        <taxon>Viridiplantae</taxon>
        <taxon>Streptophyta</taxon>
        <taxon>Embryophyta</taxon>
        <taxon>Tracheophyta</taxon>
        <taxon>Spermatophyta</taxon>
        <taxon>Magnoliopsida</taxon>
        <taxon>eudicotyledons</taxon>
        <taxon>Gunneridae</taxon>
        <taxon>Pentapetalae</taxon>
        <taxon>asterids</taxon>
        <taxon>Ericales</taxon>
        <taxon>Actinidiaceae</taxon>
        <taxon>Actinidia</taxon>
    </lineage>
</organism>
<dbReference type="Proteomes" id="UP000241394">
    <property type="component" value="Chromosome LG26"/>
</dbReference>
<dbReference type="InParanoid" id="A0A2R6PDC4"/>
<name>A0A2R6PDC4_ACTCC</name>
<dbReference type="CDD" id="cd09122">
    <property type="entry name" value="PLDc_Tdp1_1"/>
    <property type="match status" value="1"/>
</dbReference>
<protein>
    <submittedName>
        <fullName evidence="7">Tyrosyl-DNA phosphodiesterase</fullName>
    </submittedName>
</protein>
<gene>
    <name evidence="7" type="ORF">CEY00_Acc29587</name>
</gene>
<feature type="active site" description="Nucleophile" evidence="3">
    <location>
        <position position="486"/>
    </location>
</feature>
<keyword evidence="2" id="KW-0378">Hydrolase</keyword>
<dbReference type="InterPro" id="IPR000253">
    <property type="entry name" value="FHA_dom"/>
</dbReference>
<dbReference type="InterPro" id="IPR014905">
    <property type="entry name" value="HIRAN"/>
</dbReference>
<dbReference type="AlphaFoldDB" id="A0A2R6PDC4"/>
<dbReference type="PANTHER" id="PTHR12415">
    <property type="entry name" value="TYROSYL-DNA PHOSPHODIESTERASE 1"/>
    <property type="match status" value="1"/>
</dbReference>
<dbReference type="SUPFAM" id="SSF56024">
    <property type="entry name" value="Phospholipase D/nuclease"/>
    <property type="match status" value="2"/>
</dbReference>
<dbReference type="GO" id="GO:0005634">
    <property type="term" value="C:nucleus"/>
    <property type="evidence" value="ECO:0007669"/>
    <property type="project" value="InterPro"/>
</dbReference>
<sequence>MKNSDLVPCKRHRFGNSPDFSVFPRKKQRPVIISTASIHVQPIGPPLVSTATGSSPEQIRLEPYRPYTIGRVRQRCDFVFEDRRVSKRHFQILFDALNRKICIADGVFWFCSSGCSRVKVSLNGVFVNGVRIGRGEVAELGAGDKVSLVCGNEGVCGLGVRIGFVVQRIAFVEEFFHEIVNNGASGVSSGYSISGSQFDGVCERVKLLLNQCRQVLHSSDPIWCIRKCVISRRVNSNLGLKLCNIVEFPVGDVLELRGGAPVEPLSGEDLHGDQTLENVNAQMVHTVQSSSILCHRETTVVAEVTPASECENVNCSNLLQTEDVGAPPANCAVNGKPKTLYSDSIVGKNNPWFYSGSNGKNWSGIISPPGNKFYLNRLQSMGHGSLDHHAVVSLPELLYPIGSLLQIFIATFTSDILWFLSCCEIPSHLPVTIACHNRERCWSSNPDQRISVPFSDFPNLVVVYPQFPEVVAFNNDRKKSGIACHHPKLLVLQREDSIRVVITSANLVAKQWNSVTNTVWWQDFPRTSRPDYSSLFTQLHEGDMNQDSKSDFVAQLAGFMASLVTDVPSQAHWILELTKYDFKGAVGHLVASVPGIHSLRAASISEPVYFLPGKQRASGSQGVKVLGSVETSVVGLSHLFHTSADANGAQLKKLASFIGLCHENANGMREVVLKRNINIPADVNAVSILVPNPEEFSDGDCVQLGFLPRIVAKWVAPLSDVGLFRFSGYVYPKEVLATALEGSSSKVQMILYVSKGPAFSDMSKVLQSEHVSSICSLVASIQRSPGLWRLQEVLSRYKWPEYLETDFVFGSSSIGAVNAQFLAAFAAAAGKTSVRFSESEESDPDWGCWSASQELRNPSIRIIFPTIERVKNASCGILASRHLLCFSQKTWQRLRNVDILRDAIPYPSDRVNYPMHVKIARRRFQPKEKDASSFGWVYCGSHNFSAAAWGRPMSNSFGIKSDRPMKTNSVLGSRLHICNYELGIIFIVPPPIATGSPNHKSKSLDDIILPFVVPAPKYRPSDTPATAQAMREALAERERDMFMEAAATTGELMEEEIPDEEEEVFEATDYVTKEHEDEKAYAEMLWSQVDSSESC</sequence>
<reference evidence="7 8" key="1">
    <citation type="submission" date="2017-07" db="EMBL/GenBank/DDBJ databases">
        <title>An improved, manually edited Actinidia chinensis var. chinensis (kiwifruit) genome highlights the challenges associated with draft genomes and gene prediction in plants.</title>
        <authorList>
            <person name="Pilkington S."/>
            <person name="Crowhurst R."/>
            <person name="Hilario E."/>
            <person name="Nardozza S."/>
            <person name="Fraser L."/>
            <person name="Peng Y."/>
            <person name="Gunaseelan K."/>
            <person name="Simpson R."/>
            <person name="Tahir J."/>
            <person name="Deroles S."/>
            <person name="Templeton K."/>
            <person name="Luo Z."/>
            <person name="Davy M."/>
            <person name="Cheng C."/>
            <person name="Mcneilage M."/>
            <person name="Scaglione D."/>
            <person name="Liu Y."/>
            <person name="Zhang Q."/>
            <person name="Datson P."/>
            <person name="De Silva N."/>
            <person name="Gardiner S."/>
            <person name="Bassett H."/>
            <person name="Chagne D."/>
            <person name="Mccallum J."/>
            <person name="Dzierzon H."/>
            <person name="Deng C."/>
            <person name="Wang Y.-Y."/>
            <person name="Barron N."/>
            <person name="Manako K."/>
            <person name="Bowen J."/>
            <person name="Foster T."/>
            <person name="Erridge Z."/>
            <person name="Tiffin H."/>
            <person name="Waite C."/>
            <person name="Davies K."/>
            <person name="Grierson E."/>
            <person name="Laing W."/>
            <person name="Kirk R."/>
            <person name="Chen X."/>
            <person name="Wood M."/>
            <person name="Montefiori M."/>
            <person name="Brummell D."/>
            <person name="Schwinn K."/>
            <person name="Catanach A."/>
            <person name="Fullerton C."/>
            <person name="Li D."/>
            <person name="Meiyalaghan S."/>
            <person name="Nieuwenhuizen N."/>
            <person name="Read N."/>
            <person name="Prakash R."/>
            <person name="Hunter D."/>
            <person name="Zhang H."/>
            <person name="Mckenzie M."/>
            <person name="Knabel M."/>
            <person name="Harris A."/>
            <person name="Allan A."/>
            <person name="Chen A."/>
            <person name="Janssen B."/>
            <person name="Plunkett B."/>
            <person name="Dwamena C."/>
            <person name="Voogd C."/>
            <person name="Leif D."/>
            <person name="Lafferty D."/>
            <person name="Souleyre E."/>
            <person name="Varkonyi-Gasic E."/>
            <person name="Gambi F."/>
            <person name="Hanley J."/>
            <person name="Yao J.-L."/>
            <person name="Cheung J."/>
            <person name="David K."/>
            <person name="Warren B."/>
            <person name="Marsh K."/>
            <person name="Snowden K."/>
            <person name="Lin-Wang K."/>
            <person name="Brian L."/>
            <person name="Martinez-Sanchez M."/>
            <person name="Wang M."/>
            <person name="Ileperuma N."/>
            <person name="Macnee N."/>
            <person name="Campin R."/>
            <person name="Mcatee P."/>
            <person name="Drummond R."/>
            <person name="Espley R."/>
            <person name="Ireland H."/>
            <person name="Wu R."/>
            <person name="Atkinson R."/>
            <person name="Karunairetnam S."/>
            <person name="Bulley S."/>
            <person name="Chunkath S."/>
            <person name="Hanley Z."/>
            <person name="Storey R."/>
            <person name="Thrimawithana A."/>
            <person name="Thomson S."/>
            <person name="David C."/>
            <person name="Testolin R."/>
        </authorList>
    </citation>
    <scope>NUCLEOTIDE SEQUENCE [LARGE SCALE GENOMIC DNA]</scope>
    <source>
        <strain evidence="8">cv. Red5</strain>
        <tissue evidence="7">Young leaf</tissue>
    </source>
</reference>
<dbReference type="InterPro" id="IPR010347">
    <property type="entry name" value="Tdp1"/>
</dbReference>
<dbReference type="PROSITE" id="PS50006">
    <property type="entry name" value="FHA_DOMAIN"/>
    <property type="match status" value="1"/>
</dbReference>
<dbReference type="InterPro" id="IPR008984">
    <property type="entry name" value="SMAD_FHA_dom_sf"/>
</dbReference>
<comment type="caution">
    <text evidence="7">The sequence shown here is derived from an EMBL/GenBank/DDBJ whole genome shotgun (WGS) entry which is preliminary data.</text>
</comment>
<feature type="binding site" evidence="4">
    <location>
        <position position="918"/>
    </location>
    <ligand>
        <name>substrate</name>
    </ligand>
</feature>
<dbReference type="CDD" id="cd00060">
    <property type="entry name" value="FHA"/>
    <property type="match status" value="1"/>
</dbReference>
<dbReference type="PANTHER" id="PTHR12415:SF3">
    <property type="entry name" value="OS04G0403400 PROTEIN"/>
    <property type="match status" value="1"/>
</dbReference>
<accession>A0A2R6PDC4</accession>
<evidence type="ECO:0000259" key="6">
    <source>
        <dbReference type="PROSITE" id="PS50006"/>
    </source>
</evidence>
<dbReference type="SUPFAM" id="SSF49879">
    <property type="entry name" value="SMAD/FHA domain"/>
    <property type="match status" value="1"/>
</dbReference>
<reference evidence="8" key="2">
    <citation type="journal article" date="2018" name="BMC Genomics">
        <title>A manually annotated Actinidia chinensis var. chinensis (kiwifruit) genome highlights the challenges associated with draft genomes and gene prediction in plants.</title>
        <authorList>
            <person name="Pilkington S.M."/>
            <person name="Crowhurst R."/>
            <person name="Hilario E."/>
            <person name="Nardozza S."/>
            <person name="Fraser L."/>
            <person name="Peng Y."/>
            <person name="Gunaseelan K."/>
            <person name="Simpson R."/>
            <person name="Tahir J."/>
            <person name="Deroles S.C."/>
            <person name="Templeton K."/>
            <person name="Luo Z."/>
            <person name="Davy M."/>
            <person name="Cheng C."/>
            <person name="McNeilage M."/>
            <person name="Scaglione D."/>
            <person name="Liu Y."/>
            <person name="Zhang Q."/>
            <person name="Datson P."/>
            <person name="De Silva N."/>
            <person name="Gardiner S.E."/>
            <person name="Bassett H."/>
            <person name="Chagne D."/>
            <person name="McCallum J."/>
            <person name="Dzierzon H."/>
            <person name="Deng C."/>
            <person name="Wang Y.Y."/>
            <person name="Barron L."/>
            <person name="Manako K."/>
            <person name="Bowen J."/>
            <person name="Foster T.M."/>
            <person name="Erridge Z.A."/>
            <person name="Tiffin H."/>
            <person name="Waite C.N."/>
            <person name="Davies K.M."/>
            <person name="Grierson E.P."/>
            <person name="Laing W.A."/>
            <person name="Kirk R."/>
            <person name="Chen X."/>
            <person name="Wood M."/>
            <person name="Montefiori M."/>
            <person name="Brummell D.A."/>
            <person name="Schwinn K.E."/>
            <person name="Catanach A."/>
            <person name="Fullerton C."/>
            <person name="Li D."/>
            <person name="Meiyalaghan S."/>
            <person name="Nieuwenhuizen N."/>
            <person name="Read N."/>
            <person name="Prakash R."/>
            <person name="Hunter D."/>
            <person name="Zhang H."/>
            <person name="McKenzie M."/>
            <person name="Knabel M."/>
            <person name="Harris A."/>
            <person name="Allan A.C."/>
            <person name="Gleave A."/>
            <person name="Chen A."/>
            <person name="Janssen B.J."/>
            <person name="Plunkett B."/>
            <person name="Ampomah-Dwamena C."/>
            <person name="Voogd C."/>
            <person name="Leif D."/>
            <person name="Lafferty D."/>
            <person name="Souleyre E.J.F."/>
            <person name="Varkonyi-Gasic E."/>
            <person name="Gambi F."/>
            <person name="Hanley J."/>
            <person name="Yao J.L."/>
            <person name="Cheung J."/>
            <person name="David K.M."/>
            <person name="Warren B."/>
            <person name="Marsh K."/>
            <person name="Snowden K.C."/>
            <person name="Lin-Wang K."/>
            <person name="Brian L."/>
            <person name="Martinez-Sanchez M."/>
            <person name="Wang M."/>
            <person name="Ileperuma N."/>
            <person name="Macnee N."/>
            <person name="Campin R."/>
            <person name="McAtee P."/>
            <person name="Drummond R.S.M."/>
            <person name="Espley R.V."/>
            <person name="Ireland H.S."/>
            <person name="Wu R."/>
            <person name="Atkinson R.G."/>
            <person name="Karunairetnam S."/>
            <person name="Bulley S."/>
            <person name="Chunkath S."/>
            <person name="Hanley Z."/>
            <person name="Storey R."/>
            <person name="Thrimawithana A.H."/>
            <person name="Thomson S."/>
            <person name="David C."/>
            <person name="Testolin R."/>
            <person name="Huang H."/>
            <person name="Hellens R.P."/>
            <person name="Schaffer R.J."/>
        </authorList>
    </citation>
    <scope>NUCLEOTIDE SEQUENCE [LARGE SCALE GENOMIC DNA]</scope>
    <source>
        <strain evidence="8">cv. Red5</strain>
    </source>
</reference>
<dbReference type="GO" id="GO:0003676">
    <property type="term" value="F:nucleic acid binding"/>
    <property type="evidence" value="ECO:0007669"/>
    <property type="project" value="InterPro"/>
</dbReference>
<dbReference type="Gramene" id="PSR89388">
    <property type="protein sequence ID" value="PSR89388"/>
    <property type="gene ID" value="CEY00_Acc29587"/>
</dbReference>
<dbReference type="GO" id="GO:0016818">
    <property type="term" value="F:hydrolase activity, acting on acid anhydrides, in phosphorus-containing anhydrides"/>
    <property type="evidence" value="ECO:0007669"/>
    <property type="project" value="InterPro"/>
</dbReference>
<dbReference type="Gene3D" id="3.30.70.2330">
    <property type="match status" value="1"/>
</dbReference>
<dbReference type="Gene3D" id="2.60.200.20">
    <property type="match status" value="1"/>
</dbReference>
<dbReference type="Gene3D" id="3.30.870.10">
    <property type="entry name" value="Endonuclease Chain A"/>
    <property type="match status" value="2"/>
</dbReference>
<keyword evidence="1" id="KW-0479">Metal-binding</keyword>
<evidence type="ECO:0000256" key="3">
    <source>
        <dbReference type="PIRSR" id="PIRSR610347-1"/>
    </source>
</evidence>
<proteinExistence type="predicted"/>
<dbReference type="EMBL" id="NKQK01000026">
    <property type="protein sequence ID" value="PSR89388.1"/>
    <property type="molecule type" value="Genomic_DNA"/>
</dbReference>
<evidence type="ECO:0000313" key="8">
    <source>
        <dbReference type="Proteomes" id="UP000241394"/>
    </source>
</evidence>